<evidence type="ECO:0000313" key="3">
    <source>
        <dbReference type="Proteomes" id="UP001432209"/>
    </source>
</evidence>
<reference evidence="2" key="1">
    <citation type="submission" date="2022-10" db="EMBL/GenBank/DDBJ databases">
        <title>The complete genomes of actinobacterial strains from the NBC collection.</title>
        <authorList>
            <person name="Joergensen T.S."/>
            <person name="Alvarez Arevalo M."/>
            <person name="Sterndorff E.B."/>
            <person name="Faurdal D."/>
            <person name="Vuksanovic O."/>
            <person name="Mourched A.-S."/>
            <person name="Charusanti P."/>
            <person name="Shaw S."/>
            <person name="Blin K."/>
            <person name="Weber T."/>
        </authorList>
    </citation>
    <scope>NUCLEOTIDE SEQUENCE</scope>
    <source>
        <strain evidence="2">NBC_01432</strain>
    </source>
</reference>
<dbReference type="RefSeq" id="WP_329077930.1">
    <property type="nucleotide sequence ID" value="NZ_CP109495.1"/>
</dbReference>
<accession>A0ABZ2AAE1</accession>
<proteinExistence type="predicted"/>
<evidence type="ECO:0000313" key="2">
    <source>
        <dbReference type="EMBL" id="WUX54318.1"/>
    </source>
</evidence>
<protein>
    <recommendedName>
        <fullName evidence="4">Tetratricopeptide repeat protein</fullName>
    </recommendedName>
</protein>
<keyword evidence="3" id="KW-1185">Reference proteome</keyword>
<dbReference type="InterPro" id="IPR011990">
    <property type="entry name" value="TPR-like_helical_dom_sf"/>
</dbReference>
<dbReference type="Gene3D" id="1.25.40.10">
    <property type="entry name" value="Tetratricopeptide repeat domain"/>
    <property type="match status" value="1"/>
</dbReference>
<gene>
    <name evidence="2" type="ORF">OG442_23705</name>
</gene>
<name>A0ABZ2AAE1_STRNV</name>
<sequence length="181" mass="19456">MSETSVRPDPVMTEIGRGMELGQRGERDAAREVFAGVWDRLGADGDPFHICALAHSMADVQDDPREELVWDLRALEAADLVSDERARLAGVASPVAAFYPSLHLNLGDVYRRLGEWDLARAHLERGLDAVGTLDDNGYGQLIKGGLDRLAQRLAERSGEPLSVPPSEPLSEPTGASGPSSG</sequence>
<dbReference type="Proteomes" id="UP001432209">
    <property type="component" value="Chromosome"/>
</dbReference>
<feature type="region of interest" description="Disordered" evidence="1">
    <location>
        <begin position="155"/>
        <end position="181"/>
    </location>
</feature>
<evidence type="ECO:0000256" key="1">
    <source>
        <dbReference type="SAM" id="MobiDB-lite"/>
    </source>
</evidence>
<evidence type="ECO:0008006" key="4">
    <source>
        <dbReference type="Google" id="ProtNLM"/>
    </source>
</evidence>
<dbReference type="EMBL" id="CP109495">
    <property type="protein sequence ID" value="WUX54318.1"/>
    <property type="molecule type" value="Genomic_DNA"/>
</dbReference>
<organism evidence="2 3">
    <name type="scientific">Streptomyces niveus</name>
    <name type="common">Streptomyces spheroides</name>
    <dbReference type="NCBI Taxonomy" id="193462"/>
    <lineage>
        <taxon>Bacteria</taxon>
        <taxon>Bacillati</taxon>
        <taxon>Actinomycetota</taxon>
        <taxon>Actinomycetes</taxon>
        <taxon>Kitasatosporales</taxon>
        <taxon>Streptomycetaceae</taxon>
        <taxon>Streptomyces</taxon>
    </lineage>
</organism>
<dbReference type="SUPFAM" id="SSF48452">
    <property type="entry name" value="TPR-like"/>
    <property type="match status" value="1"/>
</dbReference>